<protein>
    <submittedName>
        <fullName evidence="2">Uncharacterized protein</fullName>
    </submittedName>
</protein>
<sequence length="134" mass="15161">MKANEDKNIEKLIDHLMKDTTLASPSFDFTSKVMSQVIANKTSAATTYQPLISKQTFIAIFIGLAVLIAYVLWNGTAASNNRLLHLNYNLLTNFNPIKTWQFSTITTYTVVLTTIMLCIQIPLLKNYYDSKFEA</sequence>
<keyword evidence="1" id="KW-0812">Transmembrane</keyword>
<proteinExistence type="predicted"/>
<gene>
    <name evidence="2" type="ORF">EQG63_02150</name>
</gene>
<comment type="caution">
    <text evidence="2">The sequence shown here is derived from an EMBL/GenBank/DDBJ whole genome shotgun (WGS) entry which is preliminary data.</text>
</comment>
<name>A0A4Q1K858_9FLAO</name>
<feature type="transmembrane region" description="Helical" evidence="1">
    <location>
        <begin position="105"/>
        <end position="124"/>
    </location>
</feature>
<feature type="transmembrane region" description="Helical" evidence="1">
    <location>
        <begin position="56"/>
        <end position="73"/>
    </location>
</feature>
<dbReference type="AlphaFoldDB" id="A0A4Q1K858"/>
<evidence type="ECO:0000313" key="2">
    <source>
        <dbReference type="EMBL" id="RXR20759.1"/>
    </source>
</evidence>
<dbReference type="RefSeq" id="WP_129433971.1">
    <property type="nucleotide sequence ID" value="NZ_SBKO01000001.1"/>
</dbReference>
<keyword evidence="1" id="KW-1133">Transmembrane helix</keyword>
<evidence type="ECO:0000313" key="3">
    <source>
        <dbReference type="Proteomes" id="UP000290283"/>
    </source>
</evidence>
<dbReference type="EMBL" id="SBKO01000001">
    <property type="protein sequence ID" value="RXR20759.1"/>
    <property type="molecule type" value="Genomic_DNA"/>
</dbReference>
<dbReference type="OrthoDB" id="1442507at2"/>
<accession>A0A4Q1K858</accession>
<keyword evidence="3" id="KW-1185">Reference proteome</keyword>
<dbReference type="Proteomes" id="UP000290283">
    <property type="component" value="Unassembled WGS sequence"/>
</dbReference>
<reference evidence="3" key="1">
    <citation type="submission" date="2019-01" db="EMBL/GenBank/DDBJ databases">
        <title>Cytophagaceae bacterium strain CAR-16.</title>
        <authorList>
            <person name="Chen W.-M."/>
        </authorList>
    </citation>
    <scope>NUCLEOTIDE SEQUENCE [LARGE SCALE GENOMIC DNA]</scope>
    <source>
        <strain evidence="3">LLJ-11</strain>
    </source>
</reference>
<keyword evidence="1" id="KW-0472">Membrane</keyword>
<organism evidence="2 3">
    <name type="scientific">Flavobacterium amnicola</name>
    <dbReference type="NCBI Taxonomy" id="2506422"/>
    <lineage>
        <taxon>Bacteria</taxon>
        <taxon>Pseudomonadati</taxon>
        <taxon>Bacteroidota</taxon>
        <taxon>Flavobacteriia</taxon>
        <taxon>Flavobacteriales</taxon>
        <taxon>Flavobacteriaceae</taxon>
        <taxon>Flavobacterium</taxon>
    </lineage>
</organism>
<evidence type="ECO:0000256" key="1">
    <source>
        <dbReference type="SAM" id="Phobius"/>
    </source>
</evidence>